<dbReference type="GO" id="GO:0016705">
    <property type="term" value="F:oxidoreductase activity, acting on paired donors, with incorporation or reduction of molecular oxygen"/>
    <property type="evidence" value="ECO:0007669"/>
    <property type="project" value="InterPro"/>
</dbReference>
<dbReference type="GO" id="GO:0004497">
    <property type="term" value="F:monooxygenase activity"/>
    <property type="evidence" value="ECO:0007669"/>
    <property type="project" value="InterPro"/>
</dbReference>
<dbReference type="AlphaFoldDB" id="A0A194VU61"/>
<accession>A0A194VU61</accession>
<reference evidence="1" key="1">
    <citation type="submission" date="2014-12" db="EMBL/GenBank/DDBJ databases">
        <title>Genome Sequence of Valsa Canker Pathogens Uncovers a Specific Adaption of Colonization on Woody Bark.</title>
        <authorList>
            <person name="Yin Z."/>
            <person name="Liu H."/>
            <person name="Gao X."/>
            <person name="Li Z."/>
            <person name="Song N."/>
            <person name="Ke X."/>
            <person name="Dai Q."/>
            <person name="Wu Y."/>
            <person name="Sun Y."/>
            <person name="Xu J.-R."/>
            <person name="Kang Z.K."/>
            <person name="Wang L."/>
            <person name="Huang L."/>
        </authorList>
    </citation>
    <scope>NUCLEOTIDE SEQUENCE [LARGE SCALE GENOMIC DNA]</scope>
    <source>
        <strain evidence="1">03-8</strain>
    </source>
</reference>
<dbReference type="Proteomes" id="UP000078559">
    <property type="component" value="Chromosome 3"/>
</dbReference>
<sequence>MHQQYGPIIQISPYELHVNDPAFFDTLYRQEGRWDRYPWAWDAWGAEGPTIHTTDHDRHEACRQPLAPFFSKAKPYREDFDVAVLHTAQGAGSLWRVTKHVGYVLPMLYTLPFDWAMKISNDNTKTFFAHLKVNLISQKSISCFIKLTLIQNAMKDTKDIMATAVSPLPGEETQRTIFHEILDSSLPLHDKSFKRIFEDVSSVSGAGMETIGGTLRLIFFYVFSNTKVPQRLRAELDDATWSSTCTQD</sequence>
<name>A0A194VU61_CYTMA</name>
<dbReference type="EMBL" id="CM003100">
    <property type="protein sequence ID" value="KUI67744.1"/>
    <property type="molecule type" value="Genomic_DNA"/>
</dbReference>
<keyword evidence="2" id="KW-1185">Reference proteome</keyword>
<evidence type="ECO:0000313" key="1">
    <source>
        <dbReference type="EMBL" id="KUI67744.1"/>
    </source>
</evidence>
<dbReference type="InterPro" id="IPR036396">
    <property type="entry name" value="Cyt_P450_sf"/>
</dbReference>
<proteinExistence type="predicted"/>
<organism evidence="1 2">
    <name type="scientific">Cytospora mali</name>
    <name type="common">Apple Valsa canker fungus</name>
    <name type="synonym">Valsa mali</name>
    <dbReference type="NCBI Taxonomy" id="578113"/>
    <lineage>
        <taxon>Eukaryota</taxon>
        <taxon>Fungi</taxon>
        <taxon>Dikarya</taxon>
        <taxon>Ascomycota</taxon>
        <taxon>Pezizomycotina</taxon>
        <taxon>Sordariomycetes</taxon>
        <taxon>Sordariomycetidae</taxon>
        <taxon>Diaporthales</taxon>
        <taxon>Cytosporaceae</taxon>
        <taxon>Cytospora</taxon>
    </lineage>
</organism>
<dbReference type="Gene3D" id="1.10.630.10">
    <property type="entry name" value="Cytochrome P450"/>
    <property type="match status" value="1"/>
</dbReference>
<dbReference type="SUPFAM" id="SSF48264">
    <property type="entry name" value="Cytochrome P450"/>
    <property type="match status" value="1"/>
</dbReference>
<evidence type="ECO:0000313" key="2">
    <source>
        <dbReference type="Proteomes" id="UP000078559"/>
    </source>
</evidence>
<gene>
    <name evidence="1" type="ORF">VM1G_11469</name>
</gene>
<protein>
    <submittedName>
        <fullName evidence="1">Trichodiene oxygenase</fullName>
    </submittedName>
</protein>
<dbReference type="GO" id="GO:0005506">
    <property type="term" value="F:iron ion binding"/>
    <property type="evidence" value="ECO:0007669"/>
    <property type="project" value="InterPro"/>
</dbReference>
<dbReference type="GO" id="GO:0020037">
    <property type="term" value="F:heme binding"/>
    <property type="evidence" value="ECO:0007669"/>
    <property type="project" value="InterPro"/>
</dbReference>